<proteinExistence type="predicted"/>
<comment type="caution">
    <text evidence="1">The sequence shown here is derived from an EMBL/GenBank/DDBJ whole genome shotgun (WGS) entry which is preliminary data.</text>
</comment>
<dbReference type="EMBL" id="JAVDRL010000009">
    <property type="protein sequence ID" value="MDR6532500.1"/>
    <property type="molecule type" value="Genomic_DNA"/>
</dbReference>
<evidence type="ECO:0000313" key="2">
    <source>
        <dbReference type="Proteomes" id="UP001262754"/>
    </source>
</evidence>
<sequence>MKRIDMEGACRNHLPTSTHCRRYRRVRRYGMRLKFAALSLSLLLIGVTQFACTDKQSLPSSTEHPKHVELPIAYDTGEDGVVMFMNETEGMVVYGNRQPPNWFISGQPSHESLIVCEAKPLRCVEGLTGFKPIVDGDVEQAAPKQFPRLGLQVKRTTNSHSPCRTLEITPTEPKLNWSQTVVSCGGIGVVQISYKEDGKEQRRLNLKSAEGLFASGLLFTDPQP</sequence>
<accession>A0ABU1N334</accession>
<keyword evidence="2" id="KW-1185">Reference proteome</keyword>
<dbReference type="Proteomes" id="UP001262754">
    <property type="component" value="Unassembled WGS sequence"/>
</dbReference>
<reference evidence="1 2" key="1">
    <citation type="submission" date="2023-07" db="EMBL/GenBank/DDBJ databases">
        <title>Sorghum-associated microbial communities from plants grown in Nebraska, USA.</title>
        <authorList>
            <person name="Schachtman D."/>
        </authorList>
    </citation>
    <scope>NUCLEOTIDE SEQUENCE [LARGE SCALE GENOMIC DNA]</scope>
    <source>
        <strain evidence="1 2">DS2154</strain>
    </source>
</reference>
<protein>
    <submittedName>
        <fullName evidence="1">Uncharacterized protein</fullName>
    </submittedName>
</protein>
<name>A0ABU1N334_9CAUL</name>
<evidence type="ECO:0000313" key="1">
    <source>
        <dbReference type="EMBL" id="MDR6532500.1"/>
    </source>
</evidence>
<gene>
    <name evidence="1" type="ORF">J2800_003258</name>
</gene>
<dbReference type="RefSeq" id="WP_310033023.1">
    <property type="nucleotide sequence ID" value="NZ_JAVDRL010000009.1"/>
</dbReference>
<organism evidence="1 2">
    <name type="scientific">Caulobacter rhizosphaerae</name>
    <dbReference type="NCBI Taxonomy" id="2010972"/>
    <lineage>
        <taxon>Bacteria</taxon>
        <taxon>Pseudomonadati</taxon>
        <taxon>Pseudomonadota</taxon>
        <taxon>Alphaproteobacteria</taxon>
        <taxon>Caulobacterales</taxon>
        <taxon>Caulobacteraceae</taxon>
        <taxon>Caulobacter</taxon>
    </lineage>
</organism>